<keyword evidence="10 16" id="KW-0342">GTP-binding</keyword>
<evidence type="ECO:0000256" key="16">
    <source>
        <dbReference type="RuleBase" id="RU000352"/>
    </source>
</evidence>
<dbReference type="Gene3D" id="1.10.287.600">
    <property type="entry name" value="Helix hairpin bin"/>
    <property type="match status" value="1"/>
</dbReference>
<sequence length="421" mass="46562">MSAVWLQIGQCGNQIGEEWWRIVTSSNNREADTSPFYSCDQKLSVLCVDSEPKVVRRLQKSRTRKLFRESNLIMGKEGRGNNWAYGYHGVGSESEQSVFARTMESLRKEAERKDCYCGTVLFHSLSGGTGAGLSSRLCEAIREEYPLGRILSVSVAPHQSGESPLQHYNALLGLSWLQRYADGILLFQNDEVLKRAATVALPGKGAPETSGRLSFSAMNAYMASCLAGLLYPLKIFTPPSGISLGMEPWELLRSVCPLPNLKLLHAAQGGTRGTVFWDSLASSVAQLLPRESPAGNPHRSTALLAVARGPQEDAFLLNHGLVLKKLKQAYRCVSWNPFPATYWTDAASLANPGGPSHTLTVCANHSSSVDFLQRVEQRAQAMYQSNAFLHWYWRHGCEEGDFEQAFETLRSVVEDYGRHGD</sequence>
<feature type="domain" description="Tubulin/FtsZ GTPase" evidence="17">
    <location>
        <begin position="33"/>
        <end position="237"/>
    </location>
</feature>
<dbReference type="InterPro" id="IPR036525">
    <property type="entry name" value="Tubulin/FtsZ_GTPase_sf"/>
</dbReference>
<evidence type="ECO:0000256" key="6">
    <source>
        <dbReference type="ARBA" id="ARBA00022490"/>
    </source>
</evidence>
<dbReference type="RefSeq" id="XP_072858864.1">
    <property type="nucleotide sequence ID" value="XM_073002763.1"/>
</dbReference>
<keyword evidence="8 16" id="KW-0547">Nucleotide-binding</keyword>
<gene>
    <name evidence="19 20 21 22 23" type="primary">LOC110069990</name>
</gene>
<dbReference type="RefSeq" id="XP_072858863.1">
    <property type="nucleotide sequence ID" value="XM_073002762.1"/>
</dbReference>
<dbReference type="InterPro" id="IPR017975">
    <property type="entry name" value="Tubulin_CS"/>
</dbReference>
<evidence type="ECO:0000256" key="2">
    <source>
        <dbReference type="ARBA" id="ARBA00004123"/>
    </source>
</evidence>
<dbReference type="InterPro" id="IPR000217">
    <property type="entry name" value="Tubulin"/>
</dbReference>
<evidence type="ECO:0000256" key="4">
    <source>
        <dbReference type="ARBA" id="ARBA00009636"/>
    </source>
</evidence>
<keyword evidence="9" id="KW-0970">Cilium biogenesis/degradation</keyword>
<dbReference type="SMART" id="SM00864">
    <property type="entry name" value="Tubulin"/>
    <property type="match status" value="1"/>
</dbReference>
<evidence type="ECO:0000313" key="22">
    <source>
        <dbReference type="RefSeq" id="XP_072858865.1"/>
    </source>
</evidence>
<dbReference type="RefSeq" id="XP_072858866.1">
    <property type="nucleotide sequence ID" value="XM_073002765.1"/>
</dbReference>
<keyword evidence="6" id="KW-0963">Cytoplasm</keyword>
<protein>
    <recommendedName>
        <fullName evidence="5">Tubulin delta chain</fullName>
    </recommendedName>
    <alternativeName>
        <fullName evidence="14">Delta-tubulin</fullName>
    </alternativeName>
</protein>
<keyword evidence="11" id="KW-0206">Cytoskeleton</keyword>
<dbReference type="GeneID" id="110069990"/>
<dbReference type="PRINTS" id="PR01161">
    <property type="entry name" value="TUBULIN"/>
</dbReference>
<reference evidence="19 20" key="1">
    <citation type="submission" date="2025-05" db="UniProtKB">
        <authorList>
            <consortium name="RefSeq"/>
        </authorList>
    </citation>
    <scope>IDENTIFICATION</scope>
</reference>
<dbReference type="PANTHER" id="PTHR11588">
    <property type="entry name" value="TUBULIN"/>
    <property type="match status" value="1"/>
</dbReference>
<evidence type="ECO:0000256" key="9">
    <source>
        <dbReference type="ARBA" id="ARBA00022794"/>
    </source>
</evidence>
<keyword evidence="18" id="KW-1185">Reference proteome</keyword>
<dbReference type="InterPro" id="IPR008280">
    <property type="entry name" value="Tub_FtsZ_C"/>
</dbReference>
<dbReference type="CDD" id="cd02189">
    <property type="entry name" value="delta_zeta_tubulin-like"/>
    <property type="match status" value="1"/>
</dbReference>
<evidence type="ECO:0000256" key="8">
    <source>
        <dbReference type="ARBA" id="ARBA00022741"/>
    </source>
</evidence>
<evidence type="ECO:0000313" key="20">
    <source>
        <dbReference type="RefSeq" id="XP_072858863.1"/>
    </source>
</evidence>
<dbReference type="InterPro" id="IPR002967">
    <property type="entry name" value="Delta_tubulin"/>
</dbReference>
<keyword evidence="13" id="KW-0966">Cell projection</keyword>
<comment type="subcellular location">
    <subcellularLocation>
        <location evidence="3">Cell projection</location>
        <location evidence="3">Cilium</location>
    </subcellularLocation>
    <subcellularLocation>
        <location evidence="1">Cytoplasm</location>
        <location evidence="1">Cytoskeleton</location>
        <location evidence="1">Microtubule organizing center</location>
        <location evidence="1">Centrosome</location>
        <location evidence="1">Centriole</location>
    </subcellularLocation>
    <subcellularLocation>
        <location evidence="2">Nucleus</location>
    </subcellularLocation>
</comment>
<evidence type="ECO:0000256" key="15">
    <source>
        <dbReference type="ARBA" id="ARBA00046149"/>
    </source>
</evidence>
<evidence type="ECO:0000256" key="7">
    <source>
        <dbReference type="ARBA" id="ARBA00022701"/>
    </source>
</evidence>
<dbReference type="PROSITE" id="PS00227">
    <property type="entry name" value="TUBULIN"/>
    <property type="match status" value="1"/>
</dbReference>
<name>A0ABM5GMJ5_9SAUR</name>
<comment type="function">
    <text evidence="15">Acts as a positive regulator of hedgehog signaling and regulates ciliary function.</text>
</comment>
<accession>A0ABM5GMJ5</accession>
<evidence type="ECO:0000256" key="14">
    <source>
        <dbReference type="ARBA" id="ARBA00030594"/>
    </source>
</evidence>
<proteinExistence type="inferred from homology"/>
<evidence type="ECO:0000313" key="18">
    <source>
        <dbReference type="Proteomes" id="UP001652642"/>
    </source>
</evidence>
<dbReference type="InterPro" id="IPR023123">
    <property type="entry name" value="Tubulin_C"/>
</dbReference>
<dbReference type="PRINTS" id="PR01224">
    <property type="entry name" value="DELTATUBULIN"/>
</dbReference>
<dbReference type="InterPro" id="IPR003008">
    <property type="entry name" value="Tubulin_FtsZ_GTPase"/>
</dbReference>
<keyword evidence="7 16" id="KW-0493">Microtubule</keyword>
<dbReference type="Pfam" id="PF00091">
    <property type="entry name" value="Tubulin"/>
    <property type="match status" value="1"/>
</dbReference>
<dbReference type="Proteomes" id="UP001652642">
    <property type="component" value="Chromosome 6"/>
</dbReference>
<keyword evidence="12" id="KW-0539">Nucleus</keyword>
<evidence type="ECO:0000313" key="19">
    <source>
        <dbReference type="RefSeq" id="XP_072858862.1"/>
    </source>
</evidence>
<evidence type="ECO:0000256" key="1">
    <source>
        <dbReference type="ARBA" id="ARBA00004114"/>
    </source>
</evidence>
<evidence type="ECO:0000259" key="17">
    <source>
        <dbReference type="SMART" id="SM00864"/>
    </source>
</evidence>
<evidence type="ECO:0000313" key="21">
    <source>
        <dbReference type="RefSeq" id="XP_072858864.1"/>
    </source>
</evidence>
<evidence type="ECO:0000256" key="5">
    <source>
        <dbReference type="ARBA" id="ARBA00014184"/>
    </source>
</evidence>
<evidence type="ECO:0000256" key="11">
    <source>
        <dbReference type="ARBA" id="ARBA00023212"/>
    </source>
</evidence>
<dbReference type="RefSeq" id="XP_072858862.1">
    <property type="nucleotide sequence ID" value="XM_073002761.1"/>
</dbReference>
<evidence type="ECO:0000256" key="10">
    <source>
        <dbReference type="ARBA" id="ARBA00023134"/>
    </source>
</evidence>
<comment type="similarity">
    <text evidence="4 16">Belongs to the tubulin family.</text>
</comment>
<dbReference type="SUPFAM" id="SSF55307">
    <property type="entry name" value="Tubulin C-terminal domain-like"/>
    <property type="match status" value="1"/>
</dbReference>
<organism evidence="18 22">
    <name type="scientific">Pogona vitticeps</name>
    <name type="common">central bearded dragon</name>
    <dbReference type="NCBI Taxonomy" id="103695"/>
    <lineage>
        <taxon>Eukaryota</taxon>
        <taxon>Metazoa</taxon>
        <taxon>Chordata</taxon>
        <taxon>Craniata</taxon>
        <taxon>Vertebrata</taxon>
        <taxon>Euteleostomi</taxon>
        <taxon>Lepidosauria</taxon>
        <taxon>Squamata</taxon>
        <taxon>Bifurcata</taxon>
        <taxon>Unidentata</taxon>
        <taxon>Episquamata</taxon>
        <taxon>Toxicofera</taxon>
        <taxon>Iguania</taxon>
        <taxon>Acrodonta</taxon>
        <taxon>Agamidae</taxon>
        <taxon>Amphibolurinae</taxon>
        <taxon>Pogona</taxon>
    </lineage>
</organism>
<evidence type="ECO:0000313" key="23">
    <source>
        <dbReference type="RefSeq" id="XP_072858866.1"/>
    </source>
</evidence>
<dbReference type="SUPFAM" id="SSF52490">
    <property type="entry name" value="Tubulin nucleotide-binding domain-like"/>
    <property type="match status" value="1"/>
</dbReference>
<evidence type="ECO:0000256" key="3">
    <source>
        <dbReference type="ARBA" id="ARBA00004138"/>
    </source>
</evidence>
<evidence type="ECO:0000256" key="13">
    <source>
        <dbReference type="ARBA" id="ARBA00023273"/>
    </source>
</evidence>
<dbReference type="RefSeq" id="XP_072858865.1">
    <property type="nucleotide sequence ID" value="XM_073002764.1"/>
</dbReference>
<evidence type="ECO:0000256" key="12">
    <source>
        <dbReference type="ARBA" id="ARBA00023242"/>
    </source>
</evidence>
<dbReference type="Gene3D" id="3.40.50.1440">
    <property type="entry name" value="Tubulin/FtsZ, GTPase domain"/>
    <property type="match status" value="1"/>
</dbReference>